<dbReference type="Proteomes" id="UP001081071">
    <property type="component" value="Unassembled WGS sequence"/>
</dbReference>
<keyword evidence="5 7" id="KW-1133">Transmembrane helix</keyword>
<feature type="transmembrane region" description="Helical" evidence="7">
    <location>
        <begin position="157"/>
        <end position="176"/>
    </location>
</feature>
<keyword evidence="3" id="KW-1003">Cell membrane</keyword>
<evidence type="ECO:0000256" key="6">
    <source>
        <dbReference type="ARBA" id="ARBA00023136"/>
    </source>
</evidence>
<dbReference type="EMBL" id="JAPWIJ010000002">
    <property type="protein sequence ID" value="MCZ4517710.1"/>
    <property type="molecule type" value="Genomic_DNA"/>
</dbReference>
<feature type="transmembrane region" description="Helical" evidence="7">
    <location>
        <begin position="60"/>
        <end position="83"/>
    </location>
</feature>
<dbReference type="PANTHER" id="PTHR34184">
    <property type="entry name" value="UPF0718 PROTEIN YCGR"/>
    <property type="match status" value="1"/>
</dbReference>
<dbReference type="RefSeq" id="WP_269602360.1">
    <property type="nucleotide sequence ID" value="NZ_JAPWIJ010000002.1"/>
</dbReference>
<evidence type="ECO:0000256" key="2">
    <source>
        <dbReference type="ARBA" id="ARBA00006386"/>
    </source>
</evidence>
<evidence type="ECO:0000256" key="3">
    <source>
        <dbReference type="ARBA" id="ARBA00022475"/>
    </source>
</evidence>
<dbReference type="PANTHER" id="PTHR34184:SF4">
    <property type="entry name" value="UPF0718 PROTEIN YCGR"/>
    <property type="match status" value="1"/>
</dbReference>
<dbReference type="InterPro" id="IPR005524">
    <property type="entry name" value="DUF318"/>
</dbReference>
<keyword evidence="9" id="KW-1185">Reference proteome</keyword>
<evidence type="ECO:0000256" key="5">
    <source>
        <dbReference type="ARBA" id="ARBA00022989"/>
    </source>
</evidence>
<name>A0ABT4M9R7_9NOCA</name>
<proteinExistence type="inferred from homology"/>
<evidence type="ECO:0000313" key="8">
    <source>
        <dbReference type="EMBL" id="MCZ4517710.1"/>
    </source>
</evidence>
<protein>
    <submittedName>
        <fullName evidence="8">Permease</fullName>
    </submittedName>
</protein>
<evidence type="ECO:0000313" key="9">
    <source>
        <dbReference type="Proteomes" id="UP001081071"/>
    </source>
</evidence>
<feature type="transmembrane region" description="Helical" evidence="7">
    <location>
        <begin position="21"/>
        <end position="40"/>
    </location>
</feature>
<feature type="transmembrane region" description="Helical" evidence="7">
    <location>
        <begin position="127"/>
        <end position="151"/>
    </location>
</feature>
<evidence type="ECO:0000256" key="4">
    <source>
        <dbReference type="ARBA" id="ARBA00022692"/>
    </source>
</evidence>
<dbReference type="Pfam" id="PF03773">
    <property type="entry name" value="ArsP_1"/>
    <property type="match status" value="1"/>
</dbReference>
<sequence length="334" mass="34711">MRDANAGPRTSTRPAVSSMHVFATLLVLGIVFGPDLARWVDSSPTLRTGATVFTGIFVQATPFLVLGVLVSGGIAAFVSPAVLQKVVPKNETAAVGVSGLAGMALPGCECGAVPVSRRLMDQGVPTSAALAFLLSAPAINPVVLVSTAVAFPGEPEMVLARFLGSLATALVMGWLWTRFGKAEWITARLADRGHDHGTSTWATFRESARADLLQAGAFLVFGAAAAALLHLVIPDWVFEHLAGQVMLSILVMAVLAVVLALCSEADAFVAASMSMLPLLPRLVFLVVGPAVDVKLMAMQAGSFGRGFVARFAPLTFVVAIVCASVCGYLVVGPR</sequence>
<evidence type="ECO:0000256" key="7">
    <source>
        <dbReference type="SAM" id="Phobius"/>
    </source>
</evidence>
<feature type="transmembrane region" description="Helical" evidence="7">
    <location>
        <begin position="212"/>
        <end position="233"/>
    </location>
</feature>
<evidence type="ECO:0000256" key="1">
    <source>
        <dbReference type="ARBA" id="ARBA00004651"/>
    </source>
</evidence>
<feature type="transmembrane region" description="Helical" evidence="7">
    <location>
        <begin position="245"/>
        <end position="262"/>
    </location>
</feature>
<keyword evidence="4 7" id="KW-0812">Transmembrane</keyword>
<accession>A0ABT4M9R7</accession>
<dbReference type="InterPro" id="IPR052923">
    <property type="entry name" value="UPF0718"/>
</dbReference>
<feature type="transmembrane region" description="Helical" evidence="7">
    <location>
        <begin position="269"/>
        <end position="291"/>
    </location>
</feature>
<comment type="subcellular location">
    <subcellularLocation>
        <location evidence="1">Cell membrane</location>
        <topology evidence="1">Multi-pass membrane protein</topology>
    </subcellularLocation>
</comment>
<gene>
    <name evidence="8" type="ORF">O4220_04215</name>
</gene>
<keyword evidence="6 7" id="KW-0472">Membrane</keyword>
<comment type="similarity">
    <text evidence="2">Belongs to the UPF0718 family.</text>
</comment>
<comment type="caution">
    <text evidence="8">The sequence shown here is derived from an EMBL/GenBank/DDBJ whole genome shotgun (WGS) entry which is preliminary data.</text>
</comment>
<organism evidence="8 9">
    <name type="scientific">Rhodococcus ruber</name>
    <dbReference type="NCBI Taxonomy" id="1830"/>
    <lineage>
        <taxon>Bacteria</taxon>
        <taxon>Bacillati</taxon>
        <taxon>Actinomycetota</taxon>
        <taxon>Actinomycetes</taxon>
        <taxon>Mycobacteriales</taxon>
        <taxon>Nocardiaceae</taxon>
        <taxon>Rhodococcus</taxon>
    </lineage>
</organism>
<feature type="transmembrane region" description="Helical" evidence="7">
    <location>
        <begin position="311"/>
        <end position="331"/>
    </location>
</feature>
<reference evidence="8" key="1">
    <citation type="submission" date="2022-12" db="EMBL/GenBank/DDBJ databases">
        <authorList>
            <person name="Krivoruchko A.V."/>
            <person name="Elkin A."/>
        </authorList>
    </citation>
    <scope>NUCLEOTIDE SEQUENCE</scope>
    <source>
        <strain evidence="8">IEGM 1391</strain>
    </source>
</reference>